<evidence type="ECO:0000259" key="9">
    <source>
        <dbReference type="Pfam" id="PF12804"/>
    </source>
</evidence>
<evidence type="ECO:0000256" key="6">
    <source>
        <dbReference type="ARBA" id="ARBA00023134"/>
    </source>
</evidence>
<dbReference type="HAMAP" id="MF_00316">
    <property type="entry name" value="MobA"/>
    <property type="match status" value="1"/>
</dbReference>
<comment type="subcellular location">
    <subcellularLocation>
        <location evidence="8">Cytoplasm</location>
    </subcellularLocation>
</comment>
<comment type="cofactor">
    <cofactor evidence="8">
        <name>Mg(2+)</name>
        <dbReference type="ChEBI" id="CHEBI:18420"/>
    </cofactor>
</comment>
<dbReference type="Gene3D" id="3.90.550.10">
    <property type="entry name" value="Spore Coat Polysaccharide Biosynthesis Protein SpsA, Chain A"/>
    <property type="match status" value="1"/>
</dbReference>
<comment type="function">
    <text evidence="8">Transfers a GMP moiety from GTP to Mo-molybdopterin (Mo-MPT) cofactor (Moco or molybdenum cofactor) to form Mo-molybdopterin guanine dinucleotide (Mo-MGD) cofactor.</text>
</comment>
<dbReference type="SUPFAM" id="SSF53448">
    <property type="entry name" value="Nucleotide-diphospho-sugar transferases"/>
    <property type="match status" value="1"/>
</dbReference>
<dbReference type="GO" id="GO:0005737">
    <property type="term" value="C:cytoplasm"/>
    <property type="evidence" value="ECO:0007669"/>
    <property type="project" value="UniProtKB-SubCell"/>
</dbReference>
<comment type="similarity">
    <text evidence="8">Belongs to the MobA family.</text>
</comment>
<keyword evidence="11" id="KW-1185">Reference proteome</keyword>
<dbReference type="InterPro" id="IPR013482">
    <property type="entry name" value="Molybde_CF_guanTrfase"/>
</dbReference>
<dbReference type="InterPro" id="IPR029044">
    <property type="entry name" value="Nucleotide-diphossugar_trans"/>
</dbReference>
<keyword evidence="2 8" id="KW-0808">Transferase</keyword>
<reference evidence="10 11" key="1">
    <citation type="submission" date="2017-05" db="EMBL/GenBank/DDBJ databases">
        <title>Complete and WGS of Bordetella genogroups.</title>
        <authorList>
            <person name="Spilker T."/>
            <person name="LiPuma J."/>
        </authorList>
    </citation>
    <scope>NUCLEOTIDE SEQUENCE [LARGE SCALE GENOMIC DNA]</scope>
    <source>
        <strain evidence="10 11">AU17164</strain>
    </source>
</reference>
<feature type="binding site" evidence="8">
    <location>
        <position position="93"/>
    </location>
    <ligand>
        <name>GTP</name>
        <dbReference type="ChEBI" id="CHEBI:37565"/>
    </ligand>
</feature>
<dbReference type="GO" id="GO:1902758">
    <property type="term" value="P:bis(molybdopterin guanine dinucleotide)molybdenum biosynthetic process"/>
    <property type="evidence" value="ECO:0007669"/>
    <property type="project" value="TreeGrafter"/>
</dbReference>
<comment type="subunit">
    <text evidence="8">Monomer.</text>
</comment>
<feature type="binding site" evidence="8">
    <location>
        <position position="93"/>
    </location>
    <ligand>
        <name>Mg(2+)</name>
        <dbReference type="ChEBI" id="CHEBI:18420"/>
    </ligand>
</feature>
<dbReference type="PANTHER" id="PTHR19136">
    <property type="entry name" value="MOLYBDENUM COFACTOR GUANYLYLTRANSFERASE"/>
    <property type="match status" value="1"/>
</dbReference>
<proteinExistence type="inferred from homology"/>
<dbReference type="EC" id="2.7.7.77" evidence="8"/>
<dbReference type="CDD" id="cd02503">
    <property type="entry name" value="MobA"/>
    <property type="match status" value="1"/>
</dbReference>
<gene>
    <name evidence="8" type="primary">mobA</name>
    <name evidence="10" type="ORF">CAL13_17710</name>
</gene>
<accession>A0A1W6Z616</accession>
<sequence length="210" mass="22093">MILAGGRGARMGDVDKGLVPLDGRPLVAHVRARLAPQVGAIWVSANRNADRYAEYGRVVADMPAHAGWQGPLAGVAAGLSAATLPWIATVPCDTPFLPPDLVSRLAQGLARSWENARGDTHSDADPDTAPRIAVASAGGRRQAVCMLLPRALLPDLLDFLASGGRKVEAWQTRAGCVEVPFDDAPGAFMNVNTPGDLIAARGQDNQCWKS</sequence>
<protein>
    <recommendedName>
        <fullName evidence="8">Molybdenum cofactor guanylyltransferase</fullName>
        <shortName evidence="8">MoCo guanylyltransferase</shortName>
        <ecNumber evidence="8">2.7.7.77</ecNumber>
    </recommendedName>
    <alternativeName>
        <fullName evidence="8">GTP:molybdopterin guanylyltransferase</fullName>
    </alternativeName>
    <alternativeName>
        <fullName evidence="8">Mo-MPT guanylyltransferase</fullName>
    </alternativeName>
    <alternativeName>
        <fullName evidence="8">Molybdopterin guanylyltransferase</fullName>
    </alternativeName>
    <alternativeName>
        <fullName evidence="8">Molybdopterin-guanine dinucleotide synthase</fullName>
        <shortName evidence="8">MGD synthase</shortName>
    </alternativeName>
</protein>
<dbReference type="Proteomes" id="UP000194139">
    <property type="component" value="Chromosome"/>
</dbReference>
<keyword evidence="4 8" id="KW-0547">Nucleotide-binding</keyword>
<evidence type="ECO:0000313" key="11">
    <source>
        <dbReference type="Proteomes" id="UP000194139"/>
    </source>
</evidence>
<keyword evidence="6 8" id="KW-0342">GTP-binding</keyword>
<keyword evidence="5 8" id="KW-0460">Magnesium</keyword>
<dbReference type="GO" id="GO:0005525">
    <property type="term" value="F:GTP binding"/>
    <property type="evidence" value="ECO:0007669"/>
    <property type="project" value="UniProtKB-UniRule"/>
</dbReference>
<dbReference type="PANTHER" id="PTHR19136:SF81">
    <property type="entry name" value="MOLYBDENUM COFACTOR GUANYLYLTRANSFERASE"/>
    <property type="match status" value="1"/>
</dbReference>
<evidence type="ECO:0000256" key="5">
    <source>
        <dbReference type="ARBA" id="ARBA00022842"/>
    </source>
</evidence>
<organism evidence="10 11">
    <name type="scientific">Bordetella genomosp. 9</name>
    <dbReference type="NCBI Taxonomy" id="1416803"/>
    <lineage>
        <taxon>Bacteria</taxon>
        <taxon>Pseudomonadati</taxon>
        <taxon>Pseudomonadota</taxon>
        <taxon>Betaproteobacteria</taxon>
        <taxon>Burkholderiales</taxon>
        <taxon>Alcaligenaceae</taxon>
        <taxon>Bordetella</taxon>
    </lineage>
</organism>
<dbReference type="NCBIfam" id="TIGR02665">
    <property type="entry name" value="molyb_mobA"/>
    <property type="match status" value="1"/>
</dbReference>
<comment type="domain">
    <text evidence="8">The N-terminal domain determines nucleotide recognition and specific binding, while the C-terminal domain determines the specific binding to the target protein.</text>
</comment>
<keyword evidence="7 8" id="KW-0501">Molybdenum cofactor biosynthesis</keyword>
<keyword evidence="10" id="KW-0548">Nucleotidyltransferase</keyword>
<keyword evidence="1 8" id="KW-0963">Cytoplasm</keyword>
<dbReference type="InterPro" id="IPR025877">
    <property type="entry name" value="MobA-like_NTP_Trfase"/>
</dbReference>
<evidence type="ECO:0000256" key="4">
    <source>
        <dbReference type="ARBA" id="ARBA00022741"/>
    </source>
</evidence>
<feature type="binding site" evidence="8">
    <location>
        <position position="61"/>
    </location>
    <ligand>
        <name>GTP</name>
        <dbReference type="ChEBI" id="CHEBI:37565"/>
    </ligand>
</feature>
<keyword evidence="3 8" id="KW-0479">Metal-binding</keyword>
<name>A0A1W6Z616_9BORD</name>
<evidence type="ECO:0000256" key="2">
    <source>
        <dbReference type="ARBA" id="ARBA00022679"/>
    </source>
</evidence>
<dbReference type="Pfam" id="PF12804">
    <property type="entry name" value="NTP_transf_3"/>
    <property type="match status" value="1"/>
</dbReference>
<evidence type="ECO:0000256" key="8">
    <source>
        <dbReference type="HAMAP-Rule" id="MF_00316"/>
    </source>
</evidence>
<dbReference type="GO" id="GO:0046872">
    <property type="term" value="F:metal ion binding"/>
    <property type="evidence" value="ECO:0007669"/>
    <property type="project" value="UniProtKB-KW"/>
</dbReference>
<dbReference type="EMBL" id="CP021109">
    <property type="protein sequence ID" value="ARP88802.1"/>
    <property type="molecule type" value="Genomic_DNA"/>
</dbReference>
<feature type="binding site" evidence="8">
    <location>
        <begin position="3"/>
        <end position="5"/>
    </location>
    <ligand>
        <name>GTP</name>
        <dbReference type="ChEBI" id="CHEBI:37565"/>
    </ligand>
</feature>
<evidence type="ECO:0000256" key="1">
    <source>
        <dbReference type="ARBA" id="ARBA00022490"/>
    </source>
</evidence>
<evidence type="ECO:0000313" key="10">
    <source>
        <dbReference type="EMBL" id="ARP88802.1"/>
    </source>
</evidence>
<comment type="catalytic activity">
    <reaction evidence="8">
        <text>Mo-molybdopterin + GTP + H(+) = Mo-molybdopterin guanine dinucleotide + diphosphate</text>
        <dbReference type="Rhea" id="RHEA:34243"/>
        <dbReference type="ChEBI" id="CHEBI:15378"/>
        <dbReference type="ChEBI" id="CHEBI:33019"/>
        <dbReference type="ChEBI" id="CHEBI:37565"/>
        <dbReference type="ChEBI" id="CHEBI:71302"/>
        <dbReference type="ChEBI" id="CHEBI:71310"/>
        <dbReference type="EC" id="2.7.7.77"/>
    </reaction>
</comment>
<evidence type="ECO:0000256" key="7">
    <source>
        <dbReference type="ARBA" id="ARBA00023150"/>
    </source>
</evidence>
<dbReference type="AlphaFoldDB" id="A0A1W6Z616"/>
<evidence type="ECO:0000256" key="3">
    <source>
        <dbReference type="ARBA" id="ARBA00022723"/>
    </source>
</evidence>
<dbReference type="GO" id="GO:0061603">
    <property type="term" value="F:molybdenum cofactor guanylyltransferase activity"/>
    <property type="evidence" value="ECO:0007669"/>
    <property type="project" value="UniProtKB-EC"/>
</dbReference>
<comment type="caution">
    <text evidence="8">Lacks conserved residue(s) required for the propagation of feature annotation.</text>
</comment>
<feature type="domain" description="MobA-like NTP transferase" evidence="9">
    <location>
        <begin position="2"/>
        <end position="168"/>
    </location>
</feature>
<feature type="binding site" evidence="8">
    <location>
        <position position="16"/>
    </location>
    <ligand>
        <name>GTP</name>
        <dbReference type="ChEBI" id="CHEBI:37565"/>
    </ligand>
</feature>